<organism evidence="1 2">
    <name type="scientific">Durusdinium trenchii</name>
    <dbReference type="NCBI Taxonomy" id="1381693"/>
    <lineage>
        <taxon>Eukaryota</taxon>
        <taxon>Sar</taxon>
        <taxon>Alveolata</taxon>
        <taxon>Dinophyceae</taxon>
        <taxon>Suessiales</taxon>
        <taxon>Symbiodiniaceae</taxon>
        <taxon>Durusdinium</taxon>
    </lineage>
</organism>
<evidence type="ECO:0000313" key="2">
    <source>
        <dbReference type="Proteomes" id="UP001642484"/>
    </source>
</evidence>
<sequence>MVDMPETPGDLLDIIIQKAPLLIDTGDIWQFPGFHFQAAAVYARRLREWAVRFLEPGHLRPSDAGGELIPSPFVGQAGKLERPSEVSMPNQEVALRLALAQAQKYSEHAERSLKLLIRAQAAGKERGFTAWVTSSQIRVAEAYLCDPGSSHQEAARDLFERLRDKTLPSSASWPPFKRFFLERSLLCGCAQLGLPPPALCSSTRAAPGSLDDLEPTPTDKLRSSFAKDAFEYLMMKTVPARNDPRQGEELLELVRKAADPLPAGSVEIQLHSGVLSQGLLDFTLTFDTSLLPVDLELGTCIAQTDDDDNISVDLEMTTWRAEQPLELKGLPANVNSVRFTWSSSPAIIFVGASNRRQTAGFNFRLPGAEEVGFPESFSRSLPRGRLGAQWSEMKAVKSDLFFPVDPAKALVSECFILYVTLSPPNGHSVSSPLFLSARFHIVDEDAELAPSTPPAPFSPLESSCLPSVSLISEPWEMMPLGSKILVADVANALIPKAGILAFKPGELKTPGANEAFAWPIAVQCGRPCKMALRIVFELDGAQISCPSCYINFQHAIKLQIAEERIATALALRRPVSFSLKCLSTPVETKSVEVCLGDSEMAKCLGTPGFMASGSQHSFLWTPGPSEKPRLQVQFQRGKGTEEFFLWCEEGRRKSLPQALPNAIVEWPLESIPQSPTSPQVELEVCSTGTVGASVLVRVQVKNMSFSTEEEIRVRILQGEGEVSDRYLLSGPVSYQVAAPLGSDPNQAIQSFALIPLKAGWLSLPRVQVSWAGQDATSSPTSLFVSPAAKPALWRTAA</sequence>
<reference evidence="1 2" key="1">
    <citation type="submission" date="2024-02" db="EMBL/GenBank/DDBJ databases">
        <authorList>
            <person name="Chen Y."/>
            <person name="Shah S."/>
            <person name="Dougan E. K."/>
            <person name="Thang M."/>
            <person name="Chan C."/>
        </authorList>
    </citation>
    <scope>NUCLEOTIDE SEQUENCE [LARGE SCALE GENOMIC DNA]</scope>
</reference>
<gene>
    <name evidence="1" type="ORF">CCMP2556_LOCUS19127</name>
</gene>
<accession>A0ABP0L4M6</accession>
<comment type="caution">
    <text evidence="1">The sequence shown here is derived from an EMBL/GenBank/DDBJ whole genome shotgun (WGS) entry which is preliminary data.</text>
</comment>
<evidence type="ECO:0000313" key="1">
    <source>
        <dbReference type="EMBL" id="CAK9033559.1"/>
    </source>
</evidence>
<dbReference type="Proteomes" id="UP001642484">
    <property type="component" value="Unassembled WGS sequence"/>
</dbReference>
<dbReference type="PANTHER" id="PTHR14374">
    <property type="entry name" value="FOIE GRAS"/>
    <property type="match status" value="1"/>
</dbReference>
<dbReference type="EMBL" id="CAXAMN010011057">
    <property type="protein sequence ID" value="CAK9033559.1"/>
    <property type="molecule type" value="Genomic_DNA"/>
</dbReference>
<dbReference type="PANTHER" id="PTHR14374:SF0">
    <property type="entry name" value="TRAFFICKING PROTEIN PARTICLE COMPLEX SUBUNIT 11"/>
    <property type="match status" value="1"/>
</dbReference>
<protein>
    <recommendedName>
        <fullName evidence="3">Trafficking protein particle complex subunit 11</fullName>
    </recommendedName>
</protein>
<proteinExistence type="predicted"/>
<evidence type="ECO:0008006" key="3">
    <source>
        <dbReference type="Google" id="ProtNLM"/>
    </source>
</evidence>
<keyword evidence="2" id="KW-1185">Reference proteome</keyword>
<name>A0ABP0L4M6_9DINO</name>